<evidence type="ECO:0000256" key="1">
    <source>
        <dbReference type="ARBA" id="ARBA00006611"/>
    </source>
</evidence>
<dbReference type="Gene3D" id="3.30.450.90">
    <property type="match status" value="1"/>
</dbReference>
<keyword evidence="4" id="KW-1185">Reference proteome</keyword>
<reference evidence="3 4" key="1">
    <citation type="submission" date="2016-10" db="EMBL/GenBank/DDBJ databases">
        <authorList>
            <person name="de Groot N.N."/>
        </authorList>
    </citation>
    <scope>NUCLEOTIDE SEQUENCE [LARGE SCALE GENOMIC DNA]</scope>
    <source>
        <strain evidence="3 4">DSM 22220</strain>
    </source>
</reference>
<dbReference type="Gene3D" id="3.40.50.300">
    <property type="entry name" value="P-loop containing nucleotide triphosphate hydrolases"/>
    <property type="match status" value="1"/>
</dbReference>
<dbReference type="PANTHER" id="PTHR30486">
    <property type="entry name" value="TWITCHING MOTILITY PROTEIN PILT"/>
    <property type="match status" value="1"/>
</dbReference>
<dbReference type="RefSeq" id="WP_090525156.1">
    <property type="nucleotide sequence ID" value="NZ_FNAH01000012.1"/>
</dbReference>
<dbReference type="STRING" id="591205.SAMN05421538_11235"/>
<dbReference type="Proteomes" id="UP000199344">
    <property type="component" value="Unassembled WGS sequence"/>
</dbReference>
<evidence type="ECO:0000313" key="4">
    <source>
        <dbReference type="Proteomes" id="UP000199344"/>
    </source>
</evidence>
<comment type="similarity">
    <text evidence="1">Belongs to the GSP E family.</text>
</comment>
<dbReference type="PANTHER" id="PTHR30486:SF6">
    <property type="entry name" value="TYPE IV PILUS RETRACTATION ATPASE PILT"/>
    <property type="match status" value="1"/>
</dbReference>
<dbReference type="AlphaFoldDB" id="A0A1G7G3A2"/>
<gene>
    <name evidence="3" type="ORF">SAMN05421538_11235</name>
</gene>
<dbReference type="CDD" id="cd01130">
    <property type="entry name" value="VirB11-like_ATPase"/>
    <property type="match status" value="1"/>
</dbReference>
<dbReference type="InterPro" id="IPR027417">
    <property type="entry name" value="P-loop_NTPase"/>
</dbReference>
<accession>A0A1G7G3A2</accession>
<dbReference type="OrthoDB" id="9810761at2"/>
<sequence>MAGYLDHYLKRLDMILGDPLTIELAINGDAGLWVEKAGSAHMSRFDGISLNRSEVTDLAGQIARSAEQPLTALSPMISTTVPYGGATLRVQAIIAPAAFGGTILSFRVFRQRLPTEEPKKFGFLRQQGISLETDRLAKIEEIQRIASDLGVGGDADAVLKACVAMKLNMIVSGPTSAGKTELARRLMWMIPDEERLVLIEDSAEALPHQPNHVSLIAERNDASARSADKLLQATLRLRPDRIILGEVRGGEAATFLGAINTGHEGSFTTLHAASGRKAMDKMALLVMNTGTQLNYGEILRYLRGSIDAVIQTGREGEARGIMEVYFPALDDDLL</sequence>
<dbReference type="SUPFAM" id="SSF52540">
    <property type="entry name" value="P-loop containing nucleoside triphosphate hydrolases"/>
    <property type="match status" value="1"/>
</dbReference>
<dbReference type="InterPro" id="IPR050921">
    <property type="entry name" value="T4SS_GSP_E_ATPase"/>
</dbReference>
<evidence type="ECO:0000313" key="3">
    <source>
        <dbReference type="EMBL" id="SDE82565.1"/>
    </source>
</evidence>
<protein>
    <submittedName>
        <fullName evidence="3">Type IV secretion system protein VirB11</fullName>
    </submittedName>
</protein>
<dbReference type="GO" id="GO:0016887">
    <property type="term" value="F:ATP hydrolysis activity"/>
    <property type="evidence" value="ECO:0007669"/>
    <property type="project" value="InterPro"/>
</dbReference>
<dbReference type="InterPro" id="IPR001482">
    <property type="entry name" value="T2SS/T4SS_dom"/>
</dbReference>
<proteinExistence type="inferred from homology"/>
<dbReference type="Pfam" id="PF00437">
    <property type="entry name" value="T2SSE"/>
    <property type="match status" value="1"/>
</dbReference>
<name>A0A1G7G3A2_9RHOB</name>
<dbReference type="EMBL" id="FNAH01000012">
    <property type="protein sequence ID" value="SDE82565.1"/>
    <property type="molecule type" value="Genomic_DNA"/>
</dbReference>
<organism evidence="3 4">
    <name type="scientific">Paracoccus isoporae</name>
    <dbReference type="NCBI Taxonomy" id="591205"/>
    <lineage>
        <taxon>Bacteria</taxon>
        <taxon>Pseudomonadati</taxon>
        <taxon>Pseudomonadota</taxon>
        <taxon>Alphaproteobacteria</taxon>
        <taxon>Rhodobacterales</taxon>
        <taxon>Paracoccaceae</taxon>
        <taxon>Paracoccus</taxon>
    </lineage>
</organism>
<feature type="domain" description="Bacterial type II secretion system protein E" evidence="2">
    <location>
        <begin position="154"/>
        <end position="309"/>
    </location>
</feature>
<evidence type="ECO:0000259" key="2">
    <source>
        <dbReference type="Pfam" id="PF00437"/>
    </source>
</evidence>